<comment type="caution">
    <text evidence="2">The sequence shown here is derived from an EMBL/GenBank/DDBJ whole genome shotgun (WGS) entry which is preliminary data.</text>
</comment>
<name>A0ABW4LPI7_9BACI</name>
<protein>
    <recommendedName>
        <fullName evidence="4">Phosphatase</fullName>
    </recommendedName>
</protein>
<evidence type="ECO:0000313" key="2">
    <source>
        <dbReference type="EMBL" id="MFD1736996.1"/>
    </source>
</evidence>
<evidence type="ECO:0008006" key="4">
    <source>
        <dbReference type="Google" id="ProtNLM"/>
    </source>
</evidence>
<keyword evidence="1" id="KW-0732">Signal</keyword>
<organism evidence="2 3">
    <name type="scientific">Bacillus salitolerans</name>
    <dbReference type="NCBI Taxonomy" id="1437434"/>
    <lineage>
        <taxon>Bacteria</taxon>
        <taxon>Bacillati</taxon>
        <taxon>Bacillota</taxon>
        <taxon>Bacilli</taxon>
        <taxon>Bacillales</taxon>
        <taxon>Bacillaceae</taxon>
        <taxon>Bacillus</taxon>
    </lineage>
</organism>
<gene>
    <name evidence="2" type="ORF">ACFSCX_10520</name>
</gene>
<sequence>MKKFFLSLVVLFFVLGSGTLTAFAADPGVPIGKSVKEEESSVSDPGVPIG</sequence>
<proteinExistence type="predicted"/>
<keyword evidence="3" id="KW-1185">Reference proteome</keyword>
<accession>A0ABW4LPI7</accession>
<feature type="signal peptide" evidence="1">
    <location>
        <begin position="1"/>
        <end position="24"/>
    </location>
</feature>
<dbReference type="EMBL" id="JBHUEM010000014">
    <property type="protein sequence ID" value="MFD1736996.1"/>
    <property type="molecule type" value="Genomic_DNA"/>
</dbReference>
<feature type="chain" id="PRO_5045930168" description="Phosphatase" evidence="1">
    <location>
        <begin position="25"/>
        <end position="50"/>
    </location>
</feature>
<dbReference type="RefSeq" id="WP_377928186.1">
    <property type="nucleotide sequence ID" value="NZ_JBHUEM010000014.1"/>
</dbReference>
<evidence type="ECO:0000256" key="1">
    <source>
        <dbReference type="SAM" id="SignalP"/>
    </source>
</evidence>
<dbReference type="Proteomes" id="UP001597214">
    <property type="component" value="Unassembled WGS sequence"/>
</dbReference>
<evidence type="ECO:0000313" key="3">
    <source>
        <dbReference type="Proteomes" id="UP001597214"/>
    </source>
</evidence>
<reference evidence="3" key="1">
    <citation type="journal article" date="2019" name="Int. J. Syst. Evol. Microbiol.">
        <title>The Global Catalogue of Microorganisms (GCM) 10K type strain sequencing project: providing services to taxonomists for standard genome sequencing and annotation.</title>
        <authorList>
            <consortium name="The Broad Institute Genomics Platform"/>
            <consortium name="The Broad Institute Genome Sequencing Center for Infectious Disease"/>
            <person name="Wu L."/>
            <person name="Ma J."/>
        </authorList>
    </citation>
    <scope>NUCLEOTIDE SEQUENCE [LARGE SCALE GENOMIC DNA]</scope>
    <source>
        <strain evidence="3">CCUG 49339</strain>
    </source>
</reference>